<reference evidence="2 3" key="1">
    <citation type="submission" date="2023-02" db="EMBL/GenBank/DDBJ databases">
        <title>LHISI_Scaffold_Assembly.</title>
        <authorList>
            <person name="Stuart O.P."/>
            <person name="Cleave R."/>
            <person name="Magrath M.J.L."/>
            <person name="Mikheyev A.S."/>
        </authorList>
    </citation>
    <scope>NUCLEOTIDE SEQUENCE [LARGE SCALE GENOMIC DNA]</scope>
    <source>
        <strain evidence="2">Daus_M_001</strain>
        <tissue evidence="2">Leg muscle</tissue>
    </source>
</reference>
<gene>
    <name evidence="2" type="ORF">PR048_023609</name>
</gene>
<feature type="region of interest" description="Disordered" evidence="1">
    <location>
        <begin position="167"/>
        <end position="202"/>
    </location>
</feature>
<organism evidence="2 3">
    <name type="scientific">Dryococelus australis</name>
    <dbReference type="NCBI Taxonomy" id="614101"/>
    <lineage>
        <taxon>Eukaryota</taxon>
        <taxon>Metazoa</taxon>
        <taxon>Ecdysozoa</taxon>
        <taxon>Arthropoda</taxon>
        <taxon>Hexapoda</taxon>
        <taxon>Insecta</taxon>
        <taxon>Pterygota</taxon>
        <taxon>Neoptera</taxon>
        <taxon>Polyneoptera</taxon>
        <taxon>Phasmatodea</taxon>
        <taxon>Verophasmatodea</taxon>
        <taxon>Anareolatae</taxon>
        <taxon>Phasmatidae</taxon>
        <taxon>Eurycanthinae</taxon>
        <taxon>Dryococelus</taxon>
    </lineage>
</organism>
<protein>
    <submittedName>
        <fullName evidence="2">Uncharacterized protein</fullName>
    </submittedName>
</protein>
<comment type="caution">
    <text evidence="2">The sequence shown here is derived from an EMBL/GenBank/DDBJ whole genome shotgun (WGS) entry which is preliminary data.</text>
</comment>
<dbReference type="EMBL" id="JARBHB010000009">
    <property type="protein sequence ID" value="KAJ8875710.1"/>
    <property type="molecule type" value="Genomic_DNA"/>
</dbReference>
<name>A0ABQ9GUJ3_9NEOP</name>
<proteinExistence type="predicted"/>
<evidence type="ECO:0000256" key="1">
    <source>
        <dbReference type="SAM" id="MobiDB-lite"/>
    </source>
</evidence>
<keyword evidence="3" id="KW-1185">Reference proteome</keyword>
<evidence type="ECO:0000313" key="3">
    <source>
        <dbReference type="Proteomes" id="UP001159363"/>
    </source>
</evidence>
<accession>A0ABQ9GUJ3</accession>
<evidence type="ECO:0000313" key="2">
    <source>
        <dbReference type="EMBL" id="KAJ8875710.1"/>
    </source>
</evidence>
<sequence>MKIRNVKTLTQSRSPEELALAAQLSNRSSGKRNVAEIIKGATTSSPRSVERAKRSFEIAKGTGLGMKPMFRCEGNPKREMHVPTLHMDKFEKLRVSATLRYCFLQIPKERYSCKMTHKWGCDGSSGHSGYKQKFSETHVRSTDSDVLMISVVPLQLTFQIKDSQEKNLFGGIPEHPPQDTVGQFASDLSKKPQKASETNFSS</sequence>
<dbReference type="Proteomes" id="UP001159363">
    <property type="component" value="Chromosome 8"/>
</dbReference>